<dbReference type="EMBL" id="NAFL01000192">
    <property type="protein sequence ID" value="OSJ36471.1"/>
    <property type="molecule type" value="Genomic_DNA"/>
</dbReference>
<proteinExistence type="predicted"/>
<dbReference type="RefSeq" id="WP_063983350.1">
    <property type="nucleotide sequence ID" value="NZ_NAFL01000192.1"/>
</dbReference>
<comment type="caution">
    <text evidence="1">The sequence shown here is derived from an EMBL/GenBank/DDBJ whole genome shotgun (WGS) entry which is preliminary data.</text>
</comment>
<dbReference type="AlphaFoldDB" id="A0A1Y2JWG9"/>
<accession>A0A1Y2JWG9</accession>
<evidence type="ECO:0000313" key="2">
    <source>
        <dbReference type="Proteomes" id="UP000193335"/>
    </source>
</evidence>
<gene>
    <name evidence="1" type="ORF">BSZ19_04000</name>
</gene>
<reference evidence="1 2" key="1">
    <citation type="submission" date="2017-03" db="EMBL/GenBank/DDBJ databases">
        <title>Whole genome sequences of fourteen strains of Bradyrhizobium canariense and one strain of Bradyrhizobium japonicum isolated from Lupinus (Papilionoideae: Genisteae) species in Algeria.</title>
        <authorList>
            <person name="Crovadore J."/>
            <person name="Chekireb D."/>
            <person name="Brachmann A."/>
            <person name="Chablais R."/>
            <person name="Cochard B."/>
            <person name="Lefort F."/>
        </authorList>
    </citation>
    <scope>NUCLEOTIDE SEQUENCE [LARGE SCALE GENOMIC DNA]</scope>
    <source>
        <strain evidence="1 2">UBMA197</strain>
    </source>
</reference>
<dbReference type="Proteomes" id="UP000193335">
    <property type="component" value="Unassembled WGS sequence"/>
</dbReference>
<organism evidence="1 2">
    <name type="scientific">Bradyrhizobium japonicum</name>
    <dbReference type="NCBI Taxonomy" id="375"/>
    <lineage>
        <taxon>Bacteria</taxon>
        <taxon>Pseudomonadati</taxon>
        <taxon>Pseudomonadota</taxon>
        <taxon>Alphaproteobacteria</taxon>
        <taxon>Hyphomicrobiales</taxon>
        <taxon>Nitrobacteraceae</taxon>
        <taxon>Bradyrhizobium</taxon>
    </lineage>
</organism>
<protein>
    <submittedName>
        <fullName evidence="1">Uncharacterized protein</fullName>
    </submittedName>
</protein>
<sequence length="76" mass="8450">MTTENINVNFKCPKCGCTEITLPDNHTDDSHATCKDCGVDFGPYGDIKRRAVELVKSDVNRKIKEAFKGVKGFKIT</sequence>
<evidence type="ECO:0000313" key="1">
    <source>
        <dbReference type="EMBL" id="OSJ36471.1"/>
    </source>
</evidence>
<name>A0A1Y2JWG9_BRAJP</name>